<comment type="caution">
    <text evidence="2">The sequence shown here is derived from an EMBL/GenBank/DDBJ whole genome shotgun (WGS) entry which is preliminary data.</text>
</comment>
<feature type="non-terminal residue" evidence="2">
    <location>
        <position position="1"/>
    </location>
</feature>
<organism evidence="2 3">
    <name type="scientific">Metarhizium anisopliae (strain ARSEF 549)</name>
    <dbReference type="NCBI Taxonomy" id="3151832"/>
    <lineage>
        <taxon>Eukaryota</taxon>
        <taxon>Fungi</taxon>
        <taxon>Dikarya</taxon>
        <taxon>Ascomycota</taxon>
        <taxon>Pezizomycotina</taxon>
        <taxon>Sordariomycetes</taxon>
        <taxon>Hypocreomycetidae</taxon>
        <taxon>Hypocreales</taxon>
        <taxon>Clavicipitaceae</taxon>
        <taxon>Metarhizium</taxon>
    </lineage>
</organism>
<feature type="transmembrane region" description="Helical" evidence="1">
    <location>
        <begin position="12"/>
        <end position="31"/>
    </location>
</feature>
<keyword evidence="3" id="KW-1185">Reference proteome</keyword>
<sequence length="106" mass="11973">MATLTPEAIVAIVGLVIALPPTVVVIVRLLWRWTGTGAPGQQHMSNSQDEEAAMTVQPQQQPYWYAVEGDPRLRGDPCPRRVSTREAMHITRYQRSEIYNMDVAPW</sequence>
<name>A0A0B4EVS7_METAF</name>
<evidence type="ECO:0000313" key="3">
    <source>
        <dbReference type="Proteomes" id="UP000031186"/>
    </source>
</evidence>
<gene>
    <name evidence="2" type="ORF">MAN_10299</name>
</gene>
<accession>A0A0B4EVS7</accession>
<evidence type="ECO:0000313" key="2">
    <source>
        <dbReference type="EMBL" id="KID59847.1"/>
    </source>
</evidence>
<keyword evidence="1" id="KW-0472">Membrane</keyword>
<dbReference type="AlphaFoldDB" id="A0A0B4EVS7"/>
<protein>
    <submittedName>
        <fullName evidence="2">Uncharacterized protein</fullName>
    </submittedName>
</protein>
<evidence type="ECO:0000256" key="1">
    <source>
        <dbReference type="SAM" id="Phobius"/>
    </source>
</evidence>
<dbReference type="EMBL" id="AZNF01000023">
    <property type="protein sequence ID" value="KID59847.1"/>
    <property type="molecule type" value="Genomic_DNA"/>
</dbReference>
<proteinExistence type="predicted"/>
<dbReference type="HOGENOM" id="CLU_2223841_0_0_1"/>
<keyword evidence="1" id="KW-0812">Transmembrane</keyword>
<reference evidence="2 3" key="1">
    <citation type="journal article" date="2014" name="Proc. Natl. Acad. Sci. U.S.A.">
        <title>Trajectory and genomic determinants of fungal-pathogen speciation and host adaptation.</title>
        <authorList>
            <person name="Hu X."/>
            <person name="Xiao G."/>
            <person name="Zheng P."/>
            <person name="Shang Y."/>
            <person name="Su Y."/>
            <person name="Zhang X."/>
            <person name="Liu X."/>
            <person name="Zhan S."/>
            <person name="St Leger R.J."/>
            <person name="Wang C."/>
        </authorList>
    </citation>
    <scope>NUCLEOTIDE SEQUENCE [LARGE SCALE GENOMIC DNA]</scope>
    <source>
        <strain evidence="2 3">ARSEF 549</strain>
    </source>
</reference>
<dbReference type="VEuPathDB" id="FungiDB:MAN_10299"/>
<dbReference type="Proteomes" id="UP000031186">
    <property type="component" value="Unassembled WGS sequence"/>
</dbReference>
<keyword evidence="1" id="KW-1133">Transmembrane helix</keyword>